<protein>
    <submittedName>
        <fullName evidence="2">Uncharacterized protein</fullName>
    </submittedName>
</protein>
<evidence type="ECO:0000313" key="2">
    <source>
        <dbReference type="EMBL" id="KIM29099.1"/>
    </source>
</evidence>
<reference evidence="3" key="2">
    <citation type="submission" date="2015-01" db="EMBL/GenBank/DDBJ databases">
        <title>Evolutionary Origins and Diversification of the Mycorrhizal Mutualists.</title>
        <authorList>
            <consortium name="DOE Joint Genome Institute"/>
            <consortium name="Mycorrhizal Genomics Consortium"/>
            <person name="Kohler A."/>
            <person name="Kuo A."/>
            <person name="Nagy L.G."/>
            <person name="Floudas D."/>
            <person name="Copeland A."/>
            <person name="Barry K.W."/>
            <person name="Cichocki N."/>
            <person name="Veneault-Fourrey C."/>
            <person name="LaButti K."/>
            <person name="Lindquist E.A."/>
            <person name="Lipzen A."/>
            <person name="Lundell T."/>
            <person name="Morin E."/>
            <person name="Murat C."/>
            <person name="Riley R."/>
            <person name="Ohm R."/>
            <person name="Sun H."/>
            <person name="Tunlid A."/>
            <person name="Henrissat B."/>
            <person name="Grigoriev I.V."/>
            <person name="Hibbett D.S."/>
            <person name="Martin F."/>
        </authorList>
    </citation>
    <scope>NUCLEOTIDE SEQUENCE [LARGE SCALE GENOMIC DNA]</scope>
    <source>
        <strain evidence="3">MAFF 305830</strain>
    </source>
</reference>
<keyword evidence="3" id="KW-1185">Reference proteome</keyword>
<sequence>MASPSVVMHSYYQVVAPNLISDFERIHFFRGVSRNPPELVWRSDHATNPFPVPPKGDRFFKVAHKAANGVFETDLNPVWDTVAPLIIALFKERGIKYSALLPVRFSTPNDQGKQILGPVGLWISTHPGKNTPTDARDASTLILQILETHGVKGVVTYWYECSVAQLASLMRPADSTNPTFNVRRPLTTVLGMTLAPAESQKKDARGSLGFYFHEGSYKNGKPSPRVFGVSCDHVLRDDTSVDYEYAGEGTGAPKQDVRVCGYRSFQQLLDDTRDVLADKVEKAVDLATEIADLEEEQENIQDEDQALEAAEALERKKEDLARLKKNSATLEKHSKDVTVNWSDIRARSVGHVDYAPSIDVRVDDNHYTRDFGTFELKASKFQANFLGNVVDLGDKYDPQKLKRKFWTNVANRKGFKFPANRLLKIGKALTRQLLVNPDCVDENGDPLYVVGKYGSKTGFTLGRYSGLEGYICTDIGLESKEVVVYNFDFASGDFSYHGDSGALIFNGEGGGLALLHSGMPRRMHSHVTFGTPLWWVIEQLLLRYPNAIFDRTTF</sequence>
<evidence type="ECO:0000313" key="3">
    <source>
        <dbReference type="Proteomes" id="UP000054097"/>
    </source>
</evidence>
<accession>A0A0C3BAJ3</accession>
<dbReference type="OrthoDB" id="5424209at2759"/>
<dbReference type="HOGENOM" id="CLU_024804_1_1_1"/>
<dbReference type="Proteomes" id="UP000054097">
    <property type="component" value="Unassembled WGS sequence"/>
</dbReference>
<name>A0A0C3BAJ3_SERVB</name>
<dbReference type="AlphaFoldDB" id="A0A0C3BAJ3"/>
<reference evidence="2 3" key="1">
    <citation type="submission" date="2014-04" db="EMBL/GenBank/DDBJ databases">
        <authorList>
            <consortium name="DOE Joint Genome Institute"/>
            <person name="Kuo A."/>
            <person name="Zuccaro A."/>
            <person name="Kohler A."/>
            <person name="Nagy L.G."/>
            <person name="Floudas D."/>
            <person name="Copeland A."/>
            <person name="Barry K.W."/>
            <person name="Cichocki N."/>
            <person name="Veneault-Fourrey C."/>
            <person name="LaButti K."/>
            <person name="Lindquist E.A."/>
            <person name="Lipzen A."/>
            <person name="Lundell T."/>
            <person name="Morin E."/>
            <person name="Murat C."/>
            <person name="Sun H."/>
            <person name="Tunlid A."/>
            <person name="Henrissat B."/>
            <person name="Grigoriev I.V."/>
            <person name="Hibbett D.S."/>
            <person name="Martin F."/>
            <person name="Nordberg H.P."/>
            <person name="Cantor M.N."/>
            <person name="Hua S.X."/>
        </authorList>
    </citation>
    <scope>NUCLEOTIDE SEQUENCE [LARGE SCALE GENOMIC DNA]</scope>
    <source>
        <strain evidence="2 3">MAFF 305830</strain>
    </source>
</reference>
<gene>
    <name evidence="2" type="ORF">M408DRAFT_16087</name>
</gene>
<organism evidence="2 3">
    <name type="scientific">Serendipita vermifera MAFF 305830</name>
    <dbReference type="NCBI Taxonomy" id="933852"/>
    <lineage>
        <taxon>Eukaryota</taxon>
        <taxon>Fungi</taxon>
        <taxon>Dikarya</taxon>
        <taxon>Basidiomycota</taxon>
        <taxon>Agaricomycotina</taxon>
        <taxon>Agaricomycetes</taxon>
        <taxon>Sebacinales</taxon>
        <taxon>Serendipitaceae</taxon>
        <taxon>Serendipita</taxon>
    </lineage>
</organism>
<evidence type="ECO:0000256" key="1">
    <source>
        <dbReference type="SAM" id="Coils"/>
    </source>
</evidence>
<proteinExistence type="predicted"/>
<feature type="coiled-coil region" evidence="1">
    <location>
        <begin position="276"/>
        <end position="333"/>
    </location>
</feature>
<dbReference type="EMBL" id="KN824290">
    <property type="protein sequence ID" value="KIM29099.1"/>
    <property type="molecule type" value="Genomic_DNA"/>
</dbReference>
<keyword evidence="1" id="KW-0175">Coiled coil</keyword>